<keyword evidence="3" id="KW-1185">Reference proteome</keyword>
<evidence type="ECO:0000313" key="3">
    <source>
        <dbReference type="Proteomes" id="UP001578633"/>
    </source>
</evidence>
<proteinExistence type="predicted"/>
<evidence type="ECO:0000313" key="2">
    <source>
        <dbReference type="EMBL" id="KAL1798005.1"/>
    </source>
</evidence>
<dbReference type="Gene3D" id="2.40.400.10">
    <property type="entry name" value="Acetoacetate decarboxylase-like"/>
    <property type="match status" value="1"/>
</dbReference>
<dbReference type="GeneID" id="96084933"/>
<dbReference type="InterPro" id="IPR023375">
    <property type="entry name" value="ADC_dom_sf"/>
</dbReference>
<evidence type="ECO:0000256" key="1">
    <source>
        <dbReference type="SAM" id="MobiDB-lite"/>
    </source>
</evidence>
<reference evidence="2 3" key="1">
    <citation type="submission" date="2024-09" db="EMBL/GenBank/DDBJ databases">
        <title>T2T genomes of carrot and Alternaria dauci and their utility for understanding host-pathogen interaction during carrot leaf blight disease.</title>
        <authorList>
            <person name="Liu W."/>
            <person name="Xu S."/>
            <person name="Ou C."/>
            <person name="Liu X."/>
            <person name="Zhuang F."/>
            <person name="Deng X.W."/>
        </authorList>
    </citation>
    <scope>NUCLEOTIDE SEQUENCE [LARGE SCALE GENOMIC DNA]</scope>
    <source>
        <strain evidence="2 3">A2016</strain>
    </source>
</reference>
<accession>A0ABR3UPP0</accession>
<organism evidence="2 3">
    <name type="scientific">Alternaria dauci</name>
    <dbReference type="NCBI Taxonomy" id="48095"/>
    <lineage>
        <taxon>Eukaryota</taxon>
        <taxon>Fungi</taxon>
        <taxon>Dikarya</taxon>
        <taxon>Ascomycota</taxon>
        <taxon>Pezizomycotina</taxon>
        <taxon>Dothideomycetes</taxon>
        <taxon>Pleosporomycetidae</taxon>
        <taxon>Pleosporales</taxon>
        <taxon>Pleosporineae</taxon>
        <taxon>Pleosporaceae</taxon>
        <taxon>Alternaria</taxon>
        <taxon>Alternaria sect. Porri</taxon>
    </lineage>
</organism>
<dbReference type="EMBL" id="JBHGVX010000003">
    <property type="protein sequence ID" value="KAL1798005.1"/>
    <property type="molecule type" value="Genomic_DNA"/>
</dbReference>
<dbReference type="RefSeq" id="XP_069308589.1">
    <property type="nucleotide sequence ID" value="XM_069450835.1"/>
</dbReference>
<dbReference type="Proteomes" id="UP001578633">
    <property type="component" value="Chromosome 3"/>
</dbReference>
<dbReference type="Pfam" id="PF06314">
    <property type="entry name" value="ADC"/>
    <property type="match status" value="1"/>
</dbReference>
<feature type="region of interest" description="Disordered" evidence="1">
    <location>
        <begin position="1"/>
        <end position="22"/>
    </location>
</feature>
<name>A0ABR3UPP0_9PLEO</name>
<sequence length="245" mass="26890">MPFGKRPVTNDPIPQHDPPYSNQVPDFSDVTILTIRYRTSYASISNLIPDVLEVDEEPLVTATLLDYGVAPAGPFKELIHTVEAKYRGKTYEFCLSLILDLEAGLLAGREPTGFPKRLGRLSLNPSTTATTTGHVERPVGQTFVNFSFDAKTKQSKPAKLDKPFLNLRVIPSPVAGAEPSVKDLVPVDFELRPKEAWDGVGRLSFPENAPQTEPVNKMDVLRYEGASLAFGTAAVLHPSKEVFTL</sequence>
<comment type="caution">
    <text evidence="2">The sequence shown here is derived from an EMBL/GenBank/DDBJ whole genome shotgun (WGS) entry which is preliminary data.</text>
</comment>
<dbReference type="SUPFAM" id="SSF160104">
    <property type="entry name" value="Acetoacetate decarboxylase-like"/>
    <property type="match status" value="1"/>
</dbReference>
<dbReference type="InterPro" id="IPR010451">
    <property type="entry name" value="Acetoacetate_decarboxylase"/>
</dbReference>
<evidence type="ECO:0008006" key="4">
    <source>
        <dbReference type="Google" id="ProtNLM"/>
    </source>
</evidence>
<gene>
    <name evidence="2" type="ORF">ACET3X_004611</name>
</gene>
<protein>
    <recommendedName>
        <fullName evidence="4">Decarboxylase DEC1</fullName>
    </recommendedName>
</protein>